<evidence type="ECO:0000256" key="2">
    <source>
        <dbReference type="SAM" id="MobiDB-lite"/>
    </source>
</evidence>
<feature type="region of interest" description="Disordered" evidence="2">
    <location>
        <begin position="1"/>
        <end position="20"/>
    </location>
</feature>
<protein>
    <submittedName>
        <fullName evidence="4">FAD-binding oxidoreductase</fullName>
    </submittedName>
</protein>
<dbReference type="GO" id="GO:0016491">
    <property type="term" value="F:oxidoreductase activity"/>
    <property type="evidence" value="ECO:0007669"/>
    <property type="project" value="UniProtKB-KW"/>
</dbReference>
<reference evidence="4 5" key="1">
    <citation type="submission" date="2018-11" db="EMBL/GenBank/DDBJ databases">
        <title>Pseudaminobacter arsenicus sp. nov., an arsenic-resistant bacterium isolated from arsenic-rich aquifers.</title>
        <authorList>
            <person name="Mu Y."/>
        </authorList>
    </citation>
    <scope>NUCLEOTIDE SEQUENCE [LARGE SCALE GENOMIC DNA]</scope>
    <source>
        <strain evidence="4 5">CB3</strain>
    </source>
</reference>
<dbReference type="EMBL" id="RKST01000007">
    <property type="protein sequence ID" value="RUM98167.1"/>
    <property type="molecule type" value="Genomic_DNA"/>
</dbReference>
<comment type="caution">
    <text evidence="4">The sequence shown here is derived from an EMBL/GenBank/DDBJ whole genome shotgun (WGS) entry which is preliminary data.</text>
</comment>
<dbReference type="Proteomes" id="UP000281647">
    <property type="component" value="Unassembled WGS sequence"/>
</dbReference>
<dbReference type="AlphaFoldDB" id="A0A432V7N1"/>
<dbReference type="InterPro" id="IPR036188">
    <property type="entry name" value="FAD/NAD-bd_sf"/>
</dbReference>
<organism evidence="4 5">
    <name type="scientific">Borborobacter arsenicus</name>
    <dbReference type="NCBI Taxonomy" id="1851146"/>
    <lineage>
        <taxon>Bacteria</taxon>
        <taxon>Pseudomonadati</taxon>
        <taxon>Pseudomonadota</taxon>
        <taxon>Alphaproteobacteria</taxon>
        <taxon>Hyphomicrobiales</taxon>
        <taxon>Phyllobacteriaceae</taxon>
        <taxon>Borborobacter</taxon>
    </lineage>
</organism>
<evidence type="ECO:0000256" key="1">
    <source>
        <dbReference type="ARBA" id="ARBA00023002"/>
    </source>
</evidence>
<dbReference type="Pfam" id="PF01266">
    <property type="entry name" value="DAO"/>
    <property type="match status" value="1"/>
</dbReference>
<dbReference type="PANTHER" id="PTHR13847:SF281">
    <property type="entry name" value="FAD DEPENDENT OXIDOREDUCTASE DOMAIN-CONTAINING PROTEIN"/>
    <property type="match status" value="1"/>
</dbReference>
<dbReference type="PANTHER" id="PTHR13847">
    <property type="entry name" value="SARCOSINE DEHYDROGENASE-RELATED"/>
    <property type="match status" value="1"/>
</dbReference>
<feature type="domain" description="FAD dependent oxidoreductase" evidence="3">
    <location>
        <begin position="54"/>
        <end position="405"/>
    </location>
</feature>
<dbReference type="Gene3D" id="3.50.50.60">
    <property type="entry name" value="FAD/NAD(P)-binding domain"/>
    <property type="match status" value="1"/>
</dbReference>
<dbReference type="InterPro" id="IPR006076">
    <property type="entry name" value="FAD-dep_OxRdtase"/>
</dbReference>
<name>A0A432V7N1_9HYPH</name>
<dbReference type="RefSeq" id="WP_128626547.1">
    <property type="nucleotide sequence ID" value="NZ_RKST01000007.1"/>
</dbReference>
<keyword evidence="5" id="KW-1185">Reference proteome</keyword>
<dbReference type="OrthoDB" id="9814969at2"/>
<evidence type="ECO:0000313" key="5">
    <source>
        <dbReference type="Proteomes" id="UP000281647"/>
    </source>
</evidence>
<evidence type="ECO:0000313" key="4">
    <source>
        <dbReference type="EMBL" id="RUM98167.1"/>
    </source>
</evidence>
<accession>A0A432V7N1</accession>
<keyword evidence="1" id="KW-0560">Oxidoreductase</keyword>
<evidence type="ECO:0000259" key="3">
    <source>
        <dbReference type="Pfam" id="PF01266"/>
    </source>
</evidence>
<proteinExistence type="predicted"/>
<sequence>MTTLTETRSSRVAPGSTVSDRSDGIFHPDFAVRPFWWDEAPPMEERNPLPSKVDVAIVGSGYCGLAAGLELARSGLRVAVLDSGRIGEGASTRNGGMVSGGLKLPAAMRAKLGEERFKRVIDEAVDSFHHLEAFIAAENLDADYSRCGRFTGAHSPGAYRRLEKQAVTLAKETGFSTSMVPRERQREEIGSDYYHGGMLVTDGGGLNPARYHRSLRQAFQAAGGSLHGLSAVTSIERSQGGFRLKTASGDLWAEKVFVATNGYSGRVLPYLQRRLIPIASFIIATEELPEDLIRELNPNGRMLVDTKRILYYFRLSPDRRRIIFGGRASFRDSAERQTAQTLHRFMCNVWPQLKNTRITHAWKGNVAFSFDMLPHMGEQGGIHFAGGCQGTGVTMATHLGHQTARKLLGRNSGPSVFEELAFPSNPLYRGNPWFLPIIGNYYRTRDRLEQWLGL</sequence>
<dbReference type="Gene3D" id="3.30.9.10">
    <property type="entry name" value="D-Amino Acid Oxidase, subunit A, domain 2"/>
    <property type="match status" value="1"/>
</dbReference>
<dbReference type="SUPFAM" id="SSF51905">
    <property type="entry name" value="FAD/NAD(P)-binding domain"/>
    <property type="match status" value="1"/>
</dbReference>
<dbReference type="GO" id="GO:0005737">
    <property type="term" value="C:cytoplasm"/>
    <property type="evidence" value="ECO:0007669"/>
    <property type="project" value="TreeGrafter"/>
</dbReference>
<gene>
    <name evidence="4" type="ORF">EET67_08655</name>
</gene>